<dbReference type="EMBL" id="LR797240">
    <property type="protein sequence ID" value="CAB4196354.1"/>
    <property type="molecule type" value="Genomic_DNA"/>
</dbReference>
<protein>
    <submittedName>
        <fullName evidence="1">Uncharacterized protein</fullName>
    </submittedName>
</protein>
<organism evidence="1">
    <name type="scientific">uncultured Caudovirales phage</name>
    <dbReference type="NCBI Taxonomy" id="2100421"/>
    <lineage>
        <taxon>Viruses</taxon>
        <taxon>Duplodnaviria</taxon>
        <taxon>Heunggongvirae</taxon>
        <taxon>Uroviricota</taxon>
        <taxon>Caudoviricetes</taxon>
        <taxon>Peduoviridae</taxon>
        <taxon>Maltschvirus</taxon>
        <taxon>Maltschvirus maltsch</taxon>
    </lineage>
</organism>
<name>A0A6J5MG77_9CAUD</name>
<evidence type="ECO:0000313" key="1">
    <source>
        <dbReference type="EMBL" id="CAB4144036.1"/>
    </source>
</evidence>
<dbReference type="EMBL" id="LR796845">
    <property type="protein sequence ID" value="CAB4169659.1"/>
    <property type="molecule type" value="Genomic_DNA"/>
</dbReference>
<gene>
    <name evidence="3" type="ORF">UFOVP1296_78</name>
    <name evidence="1" type="ORF">UFOVP471_15</name>
    <name evidence="2" type="ORF">UFOVP890_78</name>
</gene>
<proteinExistence type="predicted"/>
<evidence type="ECO:0000313" key="3">
    <source>
        <dbReference type="EMBL" id="CAB4196354.1"/>
    </source>
</evidence>
<accession>A0A6J5MG77</accession>
<dbReference type="EMBL" id="LR796438">
    <property type="protein sequence ID" value="CAB4144036.1"/>
    <property type="molecule type" value="Genomic_DNA"/>
</dbReference>
<sequence>MTYKVVKQVWTPDGLECEHPLCERLHKPWHVREGNKWYCDKPAGERTEWLIIDDETGENLETWFVQHSYDLKRDAVKALKSHLEILAREAGNNS</sequence>
<evidence type="ECO:0000313" key="2">
    <source>
        <dbReference type="EMBL" id="CAB4169659.1"/>
    </source>
</evidence>
<reference evidence="1" key="1">
    <citation type="submission" date="2020-04" db="EMBL/GenBank/DDBJ databases">
        <authorList>
            <person name="Chiriac C."/>
            <person name="Salcher M."/>
            <person name="Ghai R."/>
            <person name="Kavagutti S V."/>
        </authorList>
    </citation>
    <scope>NUCLEOTIDE SEQUENCE</scope>
</reference>